<gene>
    <name evidence="4" type="ORF">ACS15_1270</name>
</gene>
<evidence type="ECO:0000259" key="3">
    <source>
        <dbReference type="Pfam" id="PF14020"/>
    </source>
</evidence>
<feature type="transmembrane region" description="Helical" evidence="2">
    <location>
        <begin position="73"/>
        <end position="92"/>
    </location>
</feature>
<evidence type="ECO:0000256" key="2">
    <source>
        <dbReference type="SAM" id="Phobius"/>
    </source>
</evidence>
<reference evidence="4 5" key="1">
    <citation type="submission" date="2015-09" db="EMBL/GenBank/DDBJ databases">
        <authorList>
            <person name="Xu Y."/>
            <person name="Nagy A."/>
            <person name="Liu N.T."/>
            <person name="Nou X."/>
        </authorList>
    </citation>
    <scope>NUCLEOTIDE SEQUENCE [LARGE SCALE GENOMIC DNA]</scope>
    <source>
        <strain evidence="4 5">FC1138</strain>
    </source>
</reference>
<name>A0AAC9BGJ8_9RALS</name>
<dbReference type="AlphaFoldDB" id="A0AAC9BGJ8"/>
<keyword evidence="2" id="KW-1133">Transmembrane helix</keyword>
<accession>A0AAC9BGJ8</accession>
<dbReference type="RefSeq" id="WP_081659356.1">
    <property type="nucleotide sequence ID" value="NZ_CP012605.1"/>
</dbReference>
<dbReference type="KEGG" id="rin:ACS15_1270"/>
<proteinExistence type="predicted"/>
<evidence type="ECO:0000313" key="5">
    <source>
        <dbReference type="Proteomes" id="UP000077927"/>
    </source>
</evidence>
<dbReference type="EMBL" id="CP012605">
    <property type="protein sequence ID" value="ANH73686.1"/>
    <property type="molecule type" value="Genomic_DNA"/>
</dbReference>
<feature type="domain" description="DUF4236" evidence="3">
    <location>
        <begin position="3"/>
        <end position="57"/>
    </location>
</feature>
<evidence type="ECO:0000313" key="4">
    <source>
        <dbReference type="EMBL" id="ANH73686.1"/>
    </source>
</evidence>
<dbReference type="InterPro" id="IPR025330">
    <property type="entry name" value="DUF4236"/>
</dbReference>
<keyword evidence="2" id="KW-0472">Membrane</keyword>
<feature type="region of interest" description="Disordered" evidence="1">
    <location>
        <begin position="37"/>
        <end position="71"/>
    </location>
</feature>
<sequence>MPFRFQRRVKIAPGLHLNVSKSGISLSIGGKGATLNVGSRRGPRATAGIPGTGLSYSRSAANPRDEAEPGRSGWPWVLTLIVLALAASWFYFG</sequence>
<protein>
    <recommendedName>
        <fullName evidence="3">DUF4236 domain-containing protein</fullName>
    </recommendedName>
</protein>
<keyword evidence="2" id="KW-0812">Transmembrane</keyword>
<dbReference type="Proteomes" id="UP000077927">
    <property type="component" value="Chromosome 1"/>
</dbReference>
<evidence type="ECO:0000256" key="1">
    <source>
        <dbReference type="SAM" id="MobiDB-lite"/>
    </source>
</evidence>
<organism evidence="4 5">
    <name type="scientific">Ralstonia insidiosa</name>
    <dbReference type="NCBI Taxonomy" id="190721"/>
    <lineage>
        <taxon>Bacteria</taxon>
        <taxon>Pseudomonadati</taxon>
        <taxon>Pseudomonadota</taxon>
        <taxon>Betaproteobacteria</taxon>
        <taxon>Burkholderiales</taxon>
        <taxon>Burkholderiaceae</taxon>
        <taxon>Ralstonia</taxon>
    </lineage>
</organism>
<dbReference type="Pfam" id="PF14020">
    <property type="entry name" value="DUF4236"/>
    <property type="match status" value="1"/>
</dbReference>